<dbReference type="Proteomes" id="UP000631312">
    <property type="component" value="Unassembled WGS sequence"/>
</dbReference>
<protein>
    <recommendedName>
        <fullName evidence="3">Leucine rich repeat variant</fullName>
    </recommendedName>
</protein>
<organism evidence="1 2">
    <name type="scientific">Actinoplanes lobatus</name>
    <dbReference type="NCBI Taxonomy" id="113568"/>
    <lineage>
        <taxon>Bacteria</taxon>
        <taxon>Bacillati</taxon>
        <taxon>Actinomycetota</taxon>
        <taxon>Actinomycetes</taxon>
        <taxon>Micromonosporales</taxon>
        <taxon>Micromonosporaceae</taxon>
        <taxon>Actinoplanes</taxon>
    </lineage>
</organism>
<dbReference type="InterPro" id="IPR016024">
    <property type="entry name" value="ARM-type_fold"/>
</dbReference>
<dbReference type="InterPro" id="IPR011989">
    <property type="entry name" value="ARM-like"/>
</dbReference>
<keyword evidence="2" id="KW-1185">Reference proteome</keyword>
<sequence length="517" mass="56539">MYALWESTVVCEMKAVITVIFADPRIDCVIVDAVVAGLAENPAAPADVLLRRWPETAAYGLRRRETLPMAVQEAMAAHPLREVRSVLAHHRDVDPGIRARLLDDADWGIRHAALGRPGQRPLADPDRTRMMSELCEPPADDRRPTPEELFEDLAMADPENILFAARHPDHRVRRIAALRTWWRDEMRVLLTDPDPEVAAVAAESIAEHERIMRPADLPDQHCHAFWRTLHRPLSRELAEQVLTSGDREAILSMSRNPSLPPDLVNLLAGHTDPEIRVHAAYREGLTGSQIAQLVADAEAEVRAAIGAHAGLAAEHVARLAADPDDGVRAAVATHAHLNAAERAMLDGPITDVALAARSAHPVLRRRAAGRPDLPLDLVAALAHDPVDGVRLELARHHPHAPAELLLRCYLENPRQSDLPSRPGFPLTGLARFADHADPRIRRLVALDPQADPSVLIALTEDPDAGVRQTMARCPHLPADRIIALLNHPELARHAAANPAIDVVAVLAQLPPPEAPAP</sequence>
<evidence type="ECO:0000313" key="2">
    <source>
        <dbReference type="Proteomes" id="UP000631312"/>
    </source>
</evidence>
<proteinExistence type="predicted"/>
<evidence type="ECO:0000313" key="1">
    <source>
        <dbReference type="EMBL" id="GIE43913.1"/>
    </source>
</evidence>
<accession>A0ABQ4ASG0</accession>
<comment type="caution">
    <text evidence="1">The sequence shown here is derived from an EMBL/GenBank/DDBJ whole genome shotgun (WGS) entry which is preliminary data.</text>
</comment>
<dbReference type="SUPFAM" id="SSF48371">
    <property type="entry name" value="ARM repeat"/>
    <property type="match status" value="2"/>
</dbReference>
<dbReference type="Gene3D" id="1.25.10.10">
    <property type="entry name" value="Leucine-rich Repeat Variant"/>
    <property type="match status" value="2"/>
</dbReference>
<name>A0ABQ4ASG0_9ACTN</name>
<evidence type="ECO:0008006" key="3">
    <source>
        <dbReference type="Google" id="ProtNLM"/>
    </source>
</evidence>
<dbReference type="EMBL" id="BOMP01000114">
    <property type="protein sequence ID" value="GIE43913.1"/>
    <property type="molecule type" value="Genomic_DNA"/>
</dbReference>
<gene>
    <name evidence="1" type="ORF">Alo02nite_68110</name>
</gene>
<reference evidence="1 2" key="1">
    <citation type="submission" date="2021-01" db="EMBL/GenBank/DDBJ databases">
        <title>Whole genome shotgun sequence of Actinoplanes lobatus NBRC 12513.</title>
        <authorList>
            <person name="Komaki H."/>
            <person name="Tamura T."/>
        </authorList>
    </citation>
    <scope>NUCLEOTIDE SEQUENCE [LARGE SCALE GENOMIC DNA]</scope>
    <source>
        <strain evidence="1 2">NBRC 12513</strain>
    </source>
</reference>